<feature type="domain" description="Thiolase C-terminal" evidence="1">
    <location>
        <begin position="235"/>
        <end position="377"/>
    </location>
</feature>
<evidence type="ECO:0000259" key="1">
    <source>
        <dbReference type="Pfam" id="PF22691"/>
    </source>
</evidence>
<evidence type="ECO:0000313" key="2">
    <source>
        <dbReference type="EMBL" id="OAN42158.1"/>
    </source>
</evidence>
<accession>A0A178M264</accession>
<protein>
    <submittedName>
        <fullName evidence="2">Thiolase</fullName>
    </submittedName>
</protein>
<evidence type="ECO:0000313" key="3">
    <source>
        <dbReference type="Proteomes" id="UP000078396"/>
    </source>
</evidence>
<dbReference type="PANTHER" id="PTHR42870:SF1">
    <property type="entry name" value="NON-SPECIFIC LIPID-TRANSFER PROTEIN-LIKE 2"/>
    <property type="match status" value="1"/>
</dbReference>
<organism evidence="2 3">
    <name type="scientific">Mycolicibacterium iranicum</name>
    <name type="common">Mycobacterium iranicum</name>
    <dbReference type="NCBI Taxonomy" id="912594"/>
    <lineage>
        <taxon>Bacteria</taxon>
        <taxon>Bacillati</taxon>
        <taxon>Actinomycetota</taxon>
        <taxon>Actinomycetes</taxon>
        <taxon>Mycobacteriales</taxon>
        <taxon>Mycobacteriaceae</taxon>
        <taxon>Mycolicibacterium</taxon>
    </lineage>
</organism>
<dbReference type="PANTHER" id="PTHR42870">
    <property type="entry name" value="ACETYL-COA C-ACETYLTRANSFERASE"/>
    <property type="match status" value="1"/>
</dbReference>
<dbReference type="Pfam" id="PF22691">
    <property type="entry name" value="Thiolase_C_1"/>
    <property type="match status" value="1"/>
</dbReference>
<name>A0A178M264_MYCIR</name>
<dbReference type="RefSeq" id="WP_064279502.1">
    <property type="nucleotide sequence ID" value="NZ_LWCS01000001.1"/>
</dbReference>
<proteinExistence type="predicted"/>
<dbReference type="Gene3D" id="3.40.47.10">
    <property type="match status" value="1"/>
</dbReference>
<dbReference type="EMBL" id="LWCS01000001">
    <property type="protein sequence ID" value="OAN42158.1"/>
    <property type="molecule type" value="Genomic_DNA"/>
</dbReference>
<dbReference type="InterPro" id="IPR016039">
    <property type="entry name" value="Thiolase-like"/>
</dbReference>
<dbReference type="InterPro" id="IPR002155">
    <property type="entry name" value="Thiolase"/>
</dbReference>
<dbReference type="GO" id="GO:0016747">
    <property type="term" value="F:acyltransferase activity, transferring groups other than amino-acyl groups"/>
    <property type="evidence" value="ECO:0007669"/>
    <property type="project" value="InterPro"/>
</dbReference>
<dbReference type="CDD" id="cd00829">
    <property type="entry name" value="SCP-x_thiolase"/>
    <property type="match status" value="1"/>
</dbReference>
<sequence>MSIRGTAAIVGAAEVDTWQTQGRSPVGLMAEATRRAVADAGLTLADVDGLFSASSHYSFPTMNLAEKLGMHPRYMDSSNIGGASFVSHVGHAAAAIAAGLCEVAVIAYGSTQRSDMGKLVSRAEWSAYEEPYGLIHPISSIALMAQRHMAQFGTTSEQLASVAVSARQWSLLHPNPPYPKPLTVEDVVESKMISTPLHARDCCLVTDGGAAVVVTSAERAASLPHPPVYLRGFSESSNHRAVSAMPDLTSTVAAQTSTIALEMAGRSLGDVDTAHVYDAFTASLLILLEDIGFCAKGEGGPFVADGHIAPGGSVALNTNGAGLSFTHPGMLGLFLLTEAVTQLRGDAGTRQVEGAQTSLVHGMGLTIAAHSTVVLSTSAE</sequence>
<dbReference type="Proteomes" id="UP000078396">
    <property type="component" value="Unassembled WGS sequence"/>
</dbReference>
<dbReference type="OrthoDB" id="9785768at2"/>
<reference evidence="2 3" key="1">
    <citation type="submission" date="2016-04" db="EMBL/GenBank/DDBJ databases">
        <title>Draft Genome Sequences of Staphylococcus capitis Strain H36, S. capitis Strain H65, S. cohnii Strain H62, S. hominis Strain H69, Mycobacterium iranicum Strain H39, Plantibacter sp. Strain H53, Pseudomonas oryzihabitans Strain H72, and Microbacterium sp. Strain H83, isolated from residential settings.</title>
        <authorList>
            <person name="Lymperopoulou D."/>
            <person name="Adams R.I."/>
            <person name="Lindow S."/>
            <person name="Coil D.A."/>
            <person name="Jospin G."/>
            <person name="Eisen J.A."/>
        </authorList>
    </citation>
    <scope>NUCLEOTIDE SEQUENCE [LARGE SCALE GENOMIC DNA]</scope>
    <source>
        <strain evidence="2 3">H39</strain>
    </source>
</reference>
<gene>
    <name evidence="2" type="ORF">A4X20_00050</name>
</gene>
<comment type="caution">
    <text evidence="2">The sequence shown here is derived from an EMBL/GenBank/DDBJ whole genome shotgun (WGS) entry which is preliminary data.</text>
</comment>
<dbReference type="PIRSF" id="PIRSF000429">
    <property type="entry name" value="Ac-CoA_Ac_transf"/>
    <property type="match status" value="1"/>
</dbReference>
<dbReference type="NCBIfam" id="NF004811">
    <property type="entry name" value="PRK06158.1"/>
    <property type="match status" value="1"/>
</dbReference>
<dbReference type="SUPFAM" id="SSF53901">
    <property type="entry name" value="Thiolase-like"/>
    <property type="match status" value="2"/>
</dbReference>
<dbReference type="InterPro" id="IPR055140">
    <property type="entry name" value="Thiolase_C_2"/>
</dbReference>
<dbReference type="AlphaFoldDB" id="A0A178M264"/>